<organism evidence="1 2">
    <name type="scientific">Billgrantia ethanolica</name>
    <dbReference type="NCBI Taxonomy" id="2733486"/>
    <lineage>
        <taxon>Bacteria</taxon>
        <taxon>Pseudomonadati</taxon>
        <taxon>Pseudomonadota</taxon>
        <taxon>Gammaproteobacteria</taxon>
        <taxon>Oceanospirillales</taxon>
        <taxon>Halomonadaceae</taxon>
        <taxon>Billgrantia</taxon>
    </lineage>
</organism>
<accession>A0ABS9A7S2</accession>
<gene>
    <name evidence="1" type="ORF">HOP53_16520</name>
</gene>
<evidence type="ECO:0000313" key="2">
    <source>
        <dbReference type="Proteomes" id="UP001320168"/>
    </source>
</evidence>
<evidence type="ECO:0000313" key="1">
    <source>
        <dbReference type="EMBL" id="MCE8004433.1"/>
    </source>
</evidence>
<dbReference type="RefSeq" id="WP_234271038.1">
    <property type="nucleotide sequence ID" value="NZ_JABFTX010000003.1"/>
</dbReference>
<dbReference type="EMBL" id="JABFTX010000003">
    <property type="protein sequence ID" value="MCE8004433.1"/>
    <property type="molecule type" value="Genomic_DNA"/>
</dbReference>
<keyword evidence="2" id="KW-1185">Reference proteome</keyword>
<reference evidence="1 2" key="1">
    <citation type="journal article" date="2021" name="Front. Microbiol.">
        <title>Aerobic Denitrification and Heterotrophic Sulfur Oxidation in the Genus Halomonas Revealed by Six Novel Species Characterizations and Genome-Based Analysis.</title>
        <authorList>
            <person name="Wang L."/>
            <person name="Shao Z."/>
        </authorList>
    </citation>
    <scope>NUCLEOTIDE SEQUENCE [LARGE SCALE GENOMIC DNA]</scope>
    <source>
        <strain evidence="1 2">MCCC 1A11081</strain>
    </source>
</reference>
<proteinExistence type="predicted"/>
<dbReference type="Proteomes" id="UP001320168">
    <property type="component" value="Unassembled WGS sequence"/>
</dbReference>
<sequence length="234" mass="26996">MPVVTEIRYDAKAGRYRLFVDGAYCTSVRQRTFPALGIELGQRIDCDEIKRREAFHWKHAYGEAAWKKEKVRIARVKAIIEARFSGLEVLVEGFGADSNDFIPEHPKEPGKPDLSIRGKQSGQTYCALEVSGTEVRRGTDYWVRPDKLSYAQHHPEQHVWICLHYARPSEKLVFIRPDPNQCYQPVPVRVGKAIEHYVLFDDDSRETGSLEDFYAFLLSQRPEHLLASRHEDPI</sequence>
<comment type="caution">
    <text evidence="1">The sequence shown here is derived from an EMBL/GenBank/DDBJ whole genome shotgun (WGS) entry which is preliminary data.</text>
</comment>
<protein>
    <submittedName>
        <fullName evidence="1">Uncharacterized protein</fullName>
    </submittedName>
</protein>
<name>A0ABS9A7S2_9GAMM</name>